<reference evidence="4 5" key="1">
    <citation type="submission" date="2015-09" db="EMBL/GenBank/DDBJ databases">
        <title>Genome sequence of ICMP 13104.</title>
        <authorList>
            <person name="Visnovsky S."/>
            <person name="Lu A."/>
            <person name="Panda P."/>
            <person name="Pitman A."/>
        </authorList>
    </citation>
    <scope>NUCLEOTIDE SEQUENCE [LARGE SCALE GENOMIC DNA]</scope>
    <source>
        <strain evidence="4 5">ICMP 13104</strain>
    </source>
</reference>
<comment type="similarity">
    <text evidence="1">Belongs to the membrane fusion protein (MFP) (TC 8.A.1) family.</text>
</comment>
<dbReference type="InterPro" id="IPR058792">
    <property type="entry name" value="Beta-barrel_RND_2"/>
</dbReference>
<dbReference type="Gene3D" id="2.40.30.170">
    <property type="match status" value="1"/>
</dbReference>
<evidence type="ECO:0000259" key="3">
    <source>
        <dbReference type="Pfam" id="PF25973"/>
    </source>
</evidence>
<evidence type="ECO:0000313" key="5">
    <source>
        <dbReference type="Proteomes" id="UP000053048"/>
    </source>
</evidence>
<evidence type="ECO:0000313" key="4">
    <source>
        <dbReference type="EMBL" id="KTB61155.1"/>
    </source>
</evidence>
<sequence>MSPPSGNPRPGRALWLFCTLIVVLPGCRDKPVRPVVERPVLYTEIVDQRSASSGRFAGTIQPQYEVALGFRVAGRITTRHAEIGQLVRKGDLLATLDSADQQHQLRARQAELSKAQASWQQARDEHVRYDQLYERGIGSRARVDQLNSDLHAQDAIRQQTGVAVQQASDHVSYTRLTAEFDGLVTGWHAEVGQVIAAGQSVVSLARPESREAVVDLPMGLLAAQDNGRQITVISQLDEHVSVLAQVRQLAPQIDADTRTQRVRLTLQHTPDSFRLGSTVSVDISGAATVLHELPGSAVLEQDGKAQVWVIDPVLHELPGSAVLEQDGKAQVWVIDPSTSTLSPRAVQVMARNGSTVQLSGELRAGEKVVIAGVNGMQVGQKVRMQREVSL</sequence>
<protein>
    <submittedName>
        <fullName evidence="4">Hemolysin D</fullName>
    </submittedName>
</protein>
<evidence type="ECO:0000259" key="2">
    <source>
        <dbReference type="Pfam" id="PF25954"/>
    </source>
</evidence>
<dbReference type="PANTHER" id="PTHR30469:SF15">
    <property type="entry name" value="HLYD FAMILY OF SECRETION PROTEINS"/>
    <property type="match status" value="1"/>
</dbReference>
<organism evidence="4 5">
    <name type="scientific">Pseudomonas viridiflava ICMP 13104</name>
    <dbReference type="NCBI Taxonomy" id="1198305"/>
    <lineage>
        <taxon>Bacteria</taxon>
        <taxon>Pseudomonadati</taxon>
        <taxon>Pseudomonadota</taxon>
        <taxon>Gammaproteobacteria</taxon>
        <taxon>Pseudomonadales</taxon>
        <taxon>Pseudomonadaceae</taxon>
        <taxon>Pseudomonas</taxon>
    </lineage>
</organism>
<dbReference type="InterPro" id="IPR058647">
    <property type="entry name" value="BSH_CzcB-like"/>
</dbReference>
<dbReference type="AlphaFoldDB" id="A0A0W0HK71"/>
<dbReference type="NCBIfam" id="TIGR01730">
    <property type="entry name" value="RND_mfp"/>
    <property type="match status" value="1"/>
</dbReference>
<evidence type="ECO:0000256" key="1">
    <source>
        <dbReference type="ARBA" id="ARBA00009477"/>
    </source>
</evidence>
<keyword evidence="5" id="KW-1185">Reference proteome</keyword>
<feature type="domain" description="CzcB-like barrel-sandwich hybrid" evidence="3">
    <location>
        <begin position="71"/>
        <end position="205"/>
    </location>
</feature>
<dbReference type="Gene3D" id="1.10.287.470">
    <property type="entry name" value="Helix hairpin bin"/>
    <property type="match status" value="1"/>
</dbReference>
<dbReference type="Proteomes" id="UP000053048">
    <property type="component" value="Unassembled WGS sequence"/>
</dbReference>
<dbReference type="Pfam" id="PF25973">
    <property type="entry name" value="BSH_CzcB"/>
    <property type="match status" value="1"/>
</dbReference>
<dbReference type="SUPFAM" id="SSF111369">
    <property type="entry name" value="HlyD-like secretion proteins"/>
    <property type="match status" value="1"/>
</dbReference>
<name>A0A0W0HK71_PSEVI</name>
<accession>A0A0W0HK71</accession>
<dbReference type="Pfam" id="PF25954">
    <property type="entry name" value="Beta-barrel_RND_2"/>
    <property type="match status" value="1"/>
</dbReference>
<feature type="domain" description="CusB-like beta-barrel" evidence="2">
    <location>
        <begin position="221"/>
        <end position="286"/>
    </location>
</feature>
<dbReference type="Gene3D" id="2.40.50.100">
    <property type="match status" value="1"/>
</dbReference>
<dbReference type="GO" id="GO:1990281">
    <property type="term" value="C:efflux pump complex"/>
    <property type="evidence" value="ECO:0007669"/>
    <property type="project" value="TreeGrafter"/>
</dbReference>
<proteinExistence type="inferred from homology"/>
<dbReference type="PANTHER" id="PTHR30469">
    <property type="entry name" value="MULTIDRUG RESISTANCE PROTEIN MDTA"/>
    <property type="match status" value="1"/>
</dbReference>
<dbReference type="InterPro" id="IPR006143">
    <property type="entry name" value="RND_pump_MFP"/>
</dbReference>
<comment type="caution">
    <text evidence="4">The sequence shown here is derived from an EMBL/GenBank/DDBJ whole genome shotgun (WGS) entry which is preliminary data.</text>
</comment>
<dbReference type="GO" id="GO:0015562">
    <property type="term" value="F:efflux transmembrane transporter activity"/>
    <property type="evidence" value="ECO:0007669"/>
    <property type="project" value="TreeGrafter"/>
</dbReference>
<dbReference type="EMBL" id="LKEJ01000139">
    <property type="protein sequence ID" value="KTB61155.1"/>
    <property type="molecule type" value="Genomic_DNA"/>
</dbReference>
<gene>
    <name evidence="4" type="ORF">AO067_11485</name>
</gene>
<dbReference type="Gene3D" id="2.40.420.20">
    <property type="match status" value="1"/>
</dbReference>